<dbReference type="RefSeq" id="WP_133613682.1">
    <property type="nucleotide sequence ID" value="NZ_SNYW01000008.1"/>
</dbReference>
<evidence type="ECO:0000256" key="1">
    <source>
        <dbReference type="SAM" id="SignalP"/>
    </source>
</evidence>
<accession>A0A4V3DEZ7</accession>
<proteinExistence type="predicted"/>
<protein>
    <recommendedName>
        <fullName evidence="4">Lipoprotein</fullName>
    </recommendedName>
</protein>
<keyword evidence="1" id="KW-0732">Signal</keyword>
<dbReference type="EMBL" id="SNYW01000008">
    <property type="protein sequence ID" value="TDQ82398.1"/>
    <property type="molecule type" value="Genomic_DNA"/>
</dbReference>
<reference evidence="2 3" key="1">
    <citation type="submission" date="2019-03" db="EMBL/GenBank/DDBJ databases">
        <title>Genomic Encyclopedia of Type Strains, Phase III (KMG-III): the genomes of soil and plant-associated and newly described type strains.</title>
        <authorList>
            <person name="Whitman W."/>
        </authorList>
    </citation>
    <scope>NUCLEOTIDE SEQUENCE [LARGE SCALE GENOMIC DNA]</scope>
    <source>
        <strain evidence="2 3">CGMCC 1.7660</strain>
    </source>
</reference>
<keyword evidence="3" id="KW-1185">Reference proteome</keyword>
<dbReference type="OrthoDB" id="8443104at2"/>
<gene>
    <name evidence="2" type="ORF">A8950_2221</name>
</gene>
<sequence>MLGTKRLAWQLRPARKLAAPVLALLAGAGLLAACSSDEGSPRSRPCPQVRVVNDASYLTRFAGPAEDLTNTSFEARITRSKSLCYYEENRSTGATTIRSEIQLEFGASRGPNNPDSAARFRYRVGVTGPGGQLLPGDQLMDVEIPFTASRVQGTIQDEVLVYTPLNQGENGDFYRIWISLELTPQELDYNRRNPLQ</sequence>
<dbReference type="AlphaFoldDB" id="A0A4V3DEZ7"/>
<dbReference type="PROSITE" id="PS51257">
    <property type="entry name" value="PROKAR_LIPOPROTEIN"/>
    <property type="match status" value="1"/>
</dbReference>
<dbReference type="Proteomes" id="UP000295783">
    <property type="component" value="Unassembled WGS sequence"/>
</dbReference>
<comment type="caution">
    <text evidence="2">The sequence shown here is derived from an EMBL/GenBank/DDBJ whole genome shotgun (WGS) entry which is preliminary data.</text>
</comment>
<evidence type="ECO:0000313" key="2">
    <source>
        <dbReference type="EMBL" id="TDQ82398.1"/>
    </source>
</evidence>
<organism evidence="2 3">
    <name type="scientific">Dongia mobilis</name>
    <dbReference type="NCBI Taxonomy" id="578943"/>
    <lineage>
        <taxon>Bacteria</taxon>
        <taxon>Pseudomonadati</taxon>
        <taxon>Pseudomonadota</taxon>
        <taxon>Alphaproteobacteria</taxon>
        <taxon>Rhodospirillales</taxon>
        <taxon>Dongiaceae</taxon>
        <taxon>Dongia</taxon>
    </lineage>
</organism>
<feature type="chain" id="PRO_5020315951" description="Lipoprotein" evidence="1">
    <location>
        <begin position="33"/>
        <end position="196"/>
    </location>
</feature>
<feature type="signal peptide" evidence="1">
    <location>
        <begin position="1"/>
        <end position="32"/>
    </location>
</feature>
<evidence type="ECO:0008006" key="4">
    <source>
        <dbReference type="Google" id="ProtNLM"/>
    </source>
</evidence>
<evidence type="ECO:0000313" key="3">
    <source>
        <dbReference type="Proteomes" id="UP000295783"/>
    </source>
</evidence>
<name>A0A4V3DEZ7_9PROT</name>